<dbReference type="EMBL" id="VFJB01000004">
    <property type="protein sequence ID" value="KAA0258534.1"/>
    <property type="molecule type" value="Genomic_DNA"/>
</dbReference>
<comment type="caution">
    <text evidence="1">The sequence shown here is derived from an EMBL/GenBank/DDBJ whole genome shotgun (WGS) entry which is preliminary data.</text>
</comment>
<sequence>MVSLLSFNEYFQKNVLKHIEYFLCSNNYYFYKHLESYFYCTFYKYNLVTSYFLVKIFSKIKLFPSQVGVLIRQEYVRYTYFPLCWENTVFLKRILTPFKKKRIYELAAGNGWVSYYLNRMGLKIDKVVDDFSWEKLTETEKPIKVYKQDAIKTIKDENPDVALINWPPPEDNFLINCFDVMKKGNYLVIIADKDPNVSGNVIFFKNYEKYLLIKKYLPYSFPDFQDIIYIYQKK</sequence>
<evidence type="ECO:0000313" key="2">
    <source>
        <dbReference type="Proteomes" id="UP000322876"/>
    </source>
</evidence>
<accession>A0A5A8F577</accession>
<keyword evidence="2" id="KW-1185">Reference proteome</keyword>
<dbReference type="Gene3D" id="3.40.50.150">
    <property type="entry name" value="Vaccinia Virus protein VP39"/>
    <property type="match status" value="1"/>
</dbReference>
<gene>
    <name evidence="1" type="ORF">FHQ18_05090</name>
</gene>
<dbReference type="SUPFAM" id="SSF53335">
    <property type="entry name" value="S-adenosyl-L-methionine-dependent methyltransferases"/>
    <property type="match status" value="1"/>
</dbReference>
<name>A0A5A8F577_9BACT</name>
<dbReference type="Proteomes" id="UP000322876">
    <property type="component" value="Unassembled WGS sequence"/>
</dbReference>
<dbReference type="RefSeq" id="WP_149266090.1">
    <property type="nucleotide sequence ID" value="NZ_VFJB01000004.1"/>
</dbReference>
<dbReference type="InterPro" id="IPR029063">
    <property type="entry name" value="SAM-dependent_MTases_sf"/>
</dbReference>
<reference evidence="1 2" key="1">
    <citation type="submission" date="2019-06" db="EMBL/GenBank/DDBJ databases">
        <title>Genomic insights into carbon and energy metabolism of Deferribacter autotrophicus revealed new metabolic traits in the phylum Deferribacteres.</title>
        <authorList>
            <person name="Slobodkin A.I."/>
            <person name="Slobodkina G.B."/>
            <person name="Allioux M."/>
            <person name="Alain K."/>
            <person name="Jebbar M."/>
            <person name="Shadrin V."/>
            <person name="Kublanov I.V."/>
            <person name="Toshchakov S.V."/>
            <person name="Bonch-Osmolovskaya E.A."/>
        </authorList>
    </citation>
    <scope>NUCLEOTIDE SEQUENCE [LARGE SCALE GENOMIC DNA]</scope>
    <source>
        <strain evidence="1 2">SL50</strain>
    </source>
</reference>
<evidence type="ECO:0008006" key="3">
    <source>
        <dbReference type="Google" id="ProtNLM"/>
    </source>
</evidence>
<dbReference type="CDD" id="cd02440">
    <property type="entry name" value="AdoMet_MTases"/>
    <property type="match status" value="1"/>
</dbReference>
<evidence type="ECO:0000313" key="1">
    <source>
        <dbReference type="EMBL" id="KAA0258534.1"/>
    </source>
</evidence>
<dbReference type="OrthoDB" id="9832796at2"/>
<proteinExistence type="predicted"/>
<dbReference type="AlphaFoldDB" id="A0A5A8F577"/>
<organism evidence="1 2">
    <name type="scientific">Deferribacter autotrophicus</name>
    <dbReference type="NCBI Taxonomy" id="500465"/>
    <lineage>
        <taxon>Bacteria</taxon>
        <taxon>Pseudomonadati</taxon>
        <taxon>Deferribacterota</taxon>
        <taxon>Deferribacteres</taxon>
        <taxon>Deferribacterales</taxon>
        <taxon>Deferribacteraceae</taxon>
        <taxon>Deferribacter</taxon>
    </lineage>
</organism>
<protein>
    <recommendedName>
        <fullName evidence="3">Class I SAM-dependent methyltransferase</fullName>
    </recommendedName>
</protein>